<comment type="caution">
    <text evidence="5">The sequence shown here is derived from an EMBL/GenBank/DDBJ whole genome shotgun (WGS) entry which is preliminary data.</text>
</comment>
<dbReference type="PROSITE" id="PS50110">
    <property type="entry name" value="RESPONSE_REGULATORY"/>
    <property type="match status" value="1"/>
</dbReference>
<gene>
    <name evidence="5" type="ORF">J2I46_31805</name>
</gene>
<feature type="domain" description="Response regulatory" evidence="4">
    <location>
        <begin position="1"/>
        <end position="82"/>
    </location>
</feature>
<dbReference type="SUPFAM" id="SSF52172">
    <property type="entry name" value="CheY-like"/>
    <property type="match status" value="1"/>
</dbReference>
<evidence type="ECO:0000256" key="3">
    <source>
        <dbReference type="PROSITE-ProRule" id="PRU00169"/>
    </source>
</evidence>
<evidence type="ECO:0000313" key="5">
    <source>
        <dbReference type="EMBL" id="MBO0953200.1"/>
    </source>
</evidence>
<feature type="modified residue" description="4-aspartylphosphate" evidence="3">
    <location>
        <position position="15"/>
    </location>
</feature>
<dbReference type="Pfam" id="PF00072">
    <property type="entry name" value="Response_reg"/>
    <property type="match status" value="1"/>
</dbReference>
<evidence type="ECO:0000256" key="2">
    <source>
        <dbReference type="ARBA" id="ARBA00023012"/>
    </source>
</evidence>
<dbReference type="EMBL" id="JAFMYW010000024">
    <property type="protein sequence ID" value="MBO0953200.1"/>
    <property type="molecule type" value="Genomic_DNA"/>
</dbReference>
<keyword evidence="2" id="KW-0902">Two-component regulatory system</keyword>
<evidence type="ECO:0000259" key="4">
    <source>
        <dbReference type="PROSITE" id="PS50110"/>
    </source>
</evidence>
<dbReference type="PANTHER" id="PTHR45339">
    <property type="entry name" value="HYBRID SIGNAL TRANSDUCTION HISTIDINE KINASE J"/>
    <property type="match status" value="1"/>
</dbReference>
<reference evidence="5 6" key="1">
    <citation type="submission" date="2021-03" db="EMBL/GenBank/DDBJ databases">
        <title>Fibrella sp. HMF5405 genome sequencing and assembly.</title>
        <authorList>
            <person name="Kang H."/>
            <person name="Kim H."/>
            <person name="Bae S."/>
            <person name="Joh K."/>
        </authorList>
    </citation>
    <scope>NUCLEOTIDE SEQUENCE [LARGE SCALE GENOMIC DNA]</scope>
    <source>
        <strain evidence="5 6">HMF5405</strain>
    </source>
</reference>
<keyword evidence="6" id="KW-1185">Reference proteome</keyword>
<name>A0ABS3JT73_9BACT</name>
<evidence type="ECO:0000313" key="6">
    <source>
        <dbReference type="Proteomes" id="UP000664628"/>
    </source>
</evidence>
<proteinExistence type="predicted"/>
<dbReference type="InterPro" id="IPR011006">
    <property type="entry name" value="CheY-like_superfamily"/>
</dbReference>
<dbReference type="Gene3D" id="3.40.50.2300">
    <property type="match status" value="1"/>
</dbReference>
<dbReference type="PANTHER" id="PTHR45339:SF1">
    <property type="entry name" value="HYBRID SIGNAL TRANSDUCTION HISTIDINE KINASE J"/>
    <property type="match status" value="1"/>
</dbReference>
<accession>A0ABS3JT73</accession>
<evidence type="ECO:0000256" key="1">
    <source>
        <dbReference type="ARBA" id="ARBA00022553"/>
    </source>
</evidence>
<keyword evidence="1 3" id="KW-0597">Phosphoprotein</keyword>
<sequence>MEAADALQPAVILLDIGMPELDGYATCRLIREQPWGGAVVVIALTGYGQQQDRQQTKEAGFDGHLVKPVDVEELLNMLTDLLDKEQTGTESA</sequence>
<organism evidence="5 6">
    <name type="scientific">Fibrella forsythiae</name>
    <dbReference type="NCBI Taxonomy" id="2817061"/>
    <lineage>
        <taxon>Bacteria</taxon>
        <taxon>Pseudomonadati</taxon>
        <taxon>Bacteroidota</taxon>
        <taxon>Cytophagia</taxon>
        <taxon>Cytophagales</taxon>
        <taxon>Spirosomataceae</taxon>
        <taxon>Fibrella</taxon>
    </lineage>
</organism>
<dbReference type="InterPro" id="IPR001789">
    <property type="entry name" value="Sig_transdc_resp-reg_receiver"/>
</dbReference>
<dbReference type="Proteomes" id="UP000664628">
    <property type="component" value="Unassembled WGS sequence"/>
</dbReference>
<protein>
    <submittedName>
        <fullName evidence="5">Response regulator</fullName>
    </submittedName>
</protein>